<evidence type="ECO:0000256" key="1">
    <source>
        <dbReference type="SAM" id="MobiDB-lite"/>
    </source>
</evidence>
<keyword evidence="2" id="KW-0812">Transmembrane</keyword>
<keyword evidence="4" id="KW-1185">Reference proteome</keyword>
<evidence type="ECO:0000313" key="4">
    <source>
        <dbReference type="Proteomes" id="UP000578622"/>
    </source>
</evidence>
<reference evidence="3 4" key="1">
    <citation type="submission" date="2020-07" db="EMBL/GenBank/DDBJ databases">
        <title>Genomic Encyclopedia of Type Strains, Phase IV (KMG-V): Genome sequencing to study the core and pangenomes of soil and plant-associated prokaryotes.</title>
        <authorList>
            <person name="Whitman W."/>
        </authorList>
    </citation>
    <scope>NUCLEOTIDE SEQUENCE [LARGE SCALE GENOMIC DNA]</scope>
    <source>
        <strain evidence="3 4">RH4WT92</strain>
    </source>
</reference>
<organism evidence="3 4">
    <name type="scientific">Brucella intermedia</name>
    <dbReference type="NCBI Taxonomy" id="94625"/>
    <lineage>
        <taxon>Bacteria</taxon>
        <taxon>Pseudomonadati</taxon>
        <taxon>Pseudomonadota</taxon>
        <taxon>Alphaproteobacteria</taxon>
        <taxon>Hyphomicrobiales</taxon>
        <taxon>Brucellaceae</taxon>
        <taxon>Brucella/Ochrobactrum group</taxon>
        <taxon>Brucella</taxon>
    </lineage>
</organism>
<protein>
    <submittedName>
        <fullName evidence="3">Uncharacterized protein</fullName>
    </submittedName>
</protein>
<gene>
    <name evidence="3" type="ORF">FHW20_004245</name>
</gene>
<evidence type="ECO:0000313" key="3">
    <source>
        <dbReference type="EMBL" id="MBA8853265.1"/>
    </source>
</evidence>
<proteinExistence type="predicted"/>
<sequence length="88" mass="9585">MTTAAANQASNALLSKAVAYQSTVIAFDTAFFTIALLFVFAAPILIVSKIILTRMATAMKAPRVPSVDYRDRSTSISDQSHKGRRKHL</sequence>
<dbReference type="Proteomes" id="UP000578622">
    <property type="component" value="Unassembled WGS sequence"/>
</dbReference>
<feature type="region of interest" description="Disordered" evidence="1">
    <location>
        <begin position="65"/>
        <end position="88"/>
    </location>
</feature>
<name>A0ABR6AUW6_9HYPH</name>
<evidence type="ECO:0000256" key="2">
    <source>
        <dbReference type="SAM" id="Phobius"/>
    </source>
</evidence>
<dbReference type="EMBL" id="JACGXG010000009">
    <property type="protein sequence ID" value="MBA8853265.1"/>
    <property type="molecule type" value="Genomic_DNA"/>
</dbReference>
<accession>A0ABR6AUW6</accession>
<keyword evidence="2" id="KW-1133">Transmembrane helix</keyword>
<feature type="transmembrane region" description="Helical" evidence="2">
    <location>
        <begin position="30"/>
        <end position="52"/>
    </location>
</feature>
<keyword evidence="2" id="KW-0472">Membrane</keyword>
<comment type="caution">
    <text evidence="3">The sequence shown here is derived from an EMBL/GenBank/DDBJ whole genome shotgun (WGS) entry which is preliminary data.</text>
</comment>